<dbReference type="Proteomes" id="UP000235803">
    <property type="component" value="Unassembled WGS sequence"/>
</dbReference>
<evidence type="ECO:0000256" key="4">
    <source>
        <dbReference type="ARBA" id="ARBA00023163"/>
    </source>
</evidence>
<dbReference type="Gene3D" id="1.10.10.60">
    <property type="entry name" value="Homeodomain-like"/>
    <property type="match status" value="1"/>
</dbReference>
<evidence type="ECO:0000313" key="7">
    <source>
        <dbReference type="Proteomes" id="UP000235803"/>
    </source>
</evidence>
<keyword evidence="2" id="KW-0238">DNA-binding</keyword>
<dbReference type="SMART" id="SM00342">
    <property type="entry name" value="HTH_ARAC"/>
    <property type="match status" value="1"/>
</dbReference>
<dbReference type="AlphaFoldDB" id="A0A2N7U4G7"/>
<dbReference type="EMBL" id="PNRF01000020">
    <property type="protein sequence ID" value="PMR75326.1"/>
    <property type="molecule type" value="Genomic_DNA"/>
</dbReference>
<dbReference type="InterPro" id="IPR003313">
    <property type="entry name" value="AraC-bd"/>
</dbReference>
<dbReference type="Pfam" id="PF12833">
    <property type="entry name" value="HTH_18"/>
    <property type="match status" value="1"/>
</dbReference>
<dbReference type="PROSITE" id="PS01124">
    <property type="entry name" value="HTH_ARAC_FAMILY_2"/>
    <property type="match status" value="1"/>
</dbReference>
<keyword evidence="1" id="KW-0805">Transcription regulation</keyword>
<comment type="caution">
    <text evidence="6">The sequence shown here is derived from an EMBL/GenBank/DDBJ whole genome shotgun (WGS) entry which is preliminary data.</text>
</comment>
<protein>
    <submittedName>
        <fullName evidence="6">AraC family transcriptional regulator</fullName>
    </submittedName>
</protein>
<dbReference type="Pfam" id="PF02311">
    <property type="entry name" value="AraC_binding"/>
    <property type="match status" value="1"/>
</dbReference>
<keyword evidence="3" id="KW-0010">Activator</keyword>
<organism evidence="6 7">
    <name type="scientific">Billgrantia endophytica</name>
    <dbReference type="NCBI Taxonomy" id="2033802"/>
    <lineage>
        <taxon>Bacteria</taxon>
        <taxon>Pseudomonadati</taxon>
        <taxon>Pseudomonadota</taxon>
        <taxon>Gammaproteobacteria</taxon>
        <taxon>Oceanospirillales</taxon>
        <taxon>Halomonadaceae</taxon>
        <taxon>Billgrantia</taxon>
    </lineage>
</organism>
<evidence type="ECO:0000256" key="2">
    <source>
        <dbReference type="ARBA" id="ARBA00023125"/>
    </source>
</evidence>
<evidence type="ECO:0000256" key="3">
    <source>
        <dbReference type="ARBA" id="ARBA00023159"/>
    </source>
</evidence>
<evidence type="ECO:0000313" key="6">
    <source>
        <dbReference type="EMBL" id="PMR75326.1"/>
    </source>
</evidence>
<dbReference type="PANTHER" id="PTHR46796">
    <property type="entry name" value="HTH-TYPE TRANSCRIPTIONAL ACTIVATOR RHAS-RELATED"/>
    <property type="match status" value="1"/>
</dbReference>
<dbReference type="PROSITE" id="PS00041">
    <property type="entry name" value="HTH_ARAC_FAMILY_1"/>
    <property type="match status" value="1"/>
</dbReference>
<dbReference type="InterPro" id="IPR018062">
    <property type="entry name" value="HTH_AraC-typ_CS"/>
</dbReference>
<keyword evidence="4" id="KW-0804">Transcription</keyword>
<dbReference type="SUPFAM" id="SSF46689">
    <property type="entry name" value="Homeodomain-like"/>
    <property type="match status" value="2"/>
</dbReference>
<evidence type="ECO:0000259" key="5">
    <source>
        <dbReference type="PROSITE" id="PS01124"/>
    </source>
</evidence>
<dbReference type="GO" id="GO:0043565">
    <property type="term" value="F:sequence-specific DNA binding"/>
    <property type="evidence" value="ECO:0007669"/>
    <property type="project" value="InterPro"/>
</dbReference>
<dbReference type="SUPFAM" id="SSF51215">
    <property type="entry name" value="Regulatory protein AraC"/>
    <property type="match status" value="1"/>
</dbReference>
<sequence length="281" mass="31223">MPSAIRQIPLDTASQHHAHDFHQIVIGLKGKAEFEIEGLGGTISALSGCIVPANHVHYYMGQGENRQLILDLPADAPSLTGYHHELSRLFDAPRFFALDDPLKRYLDFLLHELAATHDGWNAPAQSDRLAATLLGCLHARLGGDTPPPTTRRLDLNTLDRFIDQHLACSLTVGDLAEQACLSEAHFRSRFRDQTGLSPWQYVRRRRLEAARRLLEESRLPLSEIAANTGFAHQSALSHAFRNTFGCPPSQVRQRLDKLHSLAISTAPNMLLKSKLQPASNL</sequence>
<gene>
    <name evidence="6" type="ORF">C1H69_10420</name>
</gene>
<dbReference type="GO" id="GO:0003700">
    <property type="term" value="F:DNA-binding transcription factor activity"/>
    <property type="evidence" value="ECO:0007669"/>
    <property type="project" value="InterPro"/>
</dbReference>
<dbReference type="InterPro" id="IPR050204">
    <property type="entry name" value="AraC_XylS_family_regulators"/>
</dbReference>
<dbReference type="RefSeq" id="WP_102653340.1">
    <property type="nucleotide sequence ID" value="NZ_PNRF01000020.1"/>
</dbReference>
<dbReference type="InterPro" id="IPR014710">
    <property type="entry name" value="RmlC-like_jellyroll"/>
</dbReference>
<accession>A0A2N7U4G7</accession>
<reference evidence="6 7" key="1">
    <citation type="submission" date="2018-01" db="EMBL/GenBank/DDBJ databases">
        <title>Halomonas endophytica sp. nov., isolated from storage liquid in the stems of Populus euphratica.</title>
        <authorList>
            <person name="Chen C."/>
        </authorList>
    </citation>
    <scope>NUCLEOTIDE SEQUENCE [LARGE SCALE GENOMIC DNA]</scope>
    <source>
        <strain evidence="6 7">MC28</strain>
    </source>
</reference>
<dbReference type="Gene3D" id="2.60.120.10">
    <property type="entry name" value="Jelly Rolls"/>
    <property type="match status" value="1"/>
</dbReference>
<dbReference type="OrthoDB" id="5740883at2"/>
<keyword evidence="7" id="KW-1185">Reference proteome</keyword>
<dbReference type="PANTHER" id="PTHR46796:SF10">
    <property type="entry name" value="TRANSCRIPTIONAL ACTIVATOR FEAR"/>
    <property type="match status" value="1"/>
</dbReference>
<evidence type="ECO:0000256" key="1">
    <source>
        <dbReference type="ARBA" id="ARBA00023015"/>
    </source>
</evidence>
<name>A0A2N7U4G7_9GAMM</name>
<proteinExistence type="predicted"/>
<dbReference type="InterPro" id="IPR018060">
    <property type="entry name" value="HTH_AraC"/>
</dbReference>
<feature type="domain" description="HTH araC/xylS-type" evidence="5">
    <location>
        <begin position="156"/>
        <end position="254"/>
    </location>
</feature>
<dbReference type="InterPro" id="IPR009057">
    <property type="entry name" value="Homeodomain-like_sf"/>
</dbReference>
<dbReference type="InterPro" id="IPR037923">
    <property type="entry name" value="HTH-like"/>
</dbReference>